<feature type="region of interest" description="Disordered" evidence="1">
    <location>
        <begin position="1"/>
        <end position="44"/>
    </location>
</feature>
<dbReference type="Proteomes" id="UP000799429">
    <property type="component" value="Unassembled WGS sequence"/>
</dbReference>
<accession>A0A9P4SBJ6</accession>
<dbReference type="AlphaFoldDB" id="A0A9P4SBJ6"/>
<organism evidence="2 3">
    <name type="scientific">Patellaria atrata CBS 101060</name>
    <dbReference type="NCBI Taxonomy" id="1346257"/>
    <lineage>
        <taxon>Eukaryota</taxon>
        <taxon>Fungi</taxon>
        <taxon>Dikarya</taxon>
        <taxon>Ascomycota</taxon>
        <taxon>Pezizomycotina</taxon>
        <taxon>Dothideomycetes</taxon>
        <taxon>Dothideomycetes incertae sedis</taxon>
        <taxon>Patellariales</taxon>
        <taxon>Patellariaceae</taxon>
        <taxon>Patellaria</taxon>
    </lineage>
</organism>
<gene>
    <name evidence="2" type="ORF">M501DRAFT_1016701</name>
</gene>
<evidence type="ECO:0000313" key="2">
    <source>
        <dbReference type="EMBL" id="KAF2838608.1"/>
    </source>
</evidence>
<keyword evidence="3" id="KW-1185">Reference proteome</keyword>
<evidence type="ECO:0000313" key="3">
    <source>
        <dbReference type="Proteomes" id="UP000799429"/>
    </source>
</evidence>
<dbReference type="EMBL" id="MU006096">
    <property type="protein sequence ID" value="KAF2838608.1"/>
    <property type="molecule type" value="Genomic_DNA"/>
</dbReference>
<comment type="caution">
    <text evidence="2">The sequence shown here is derived from an EMBL/GenBank/DDBJ whole genome shotgun (WGS) entry which is preliminary data.</text>
</comment>
<sequence length="100" mass="11217">MNTPTITAADYILISPPSLPTESGSPQDGPSRPTPRRRPTGTPTWGRYCDCCQAYNHGIDPRRIVVRQASGETIPQRRRRRGSLSLRRVIGRFRSGKIQD</sequence>
<evidence type="ECO:0000256" key="1">
    <source>
        <dbReference type="SAM" id="MobiDB-lite"/>
    </source>
</evidence>
<protein>
    <submittedName>
        <fullName evidence="2">Uncharacterized protein</fullName>
    </submittedName>
</protein>
<name>A0A9P4SBJ6_9PEZI</name>
<reference evidence="2" key="1">
    <citation type="journal article" date="2020" name="Stud. Mycol.">
        <title>101 Dothideomycetes genomes: a test case for predicting lifestyles and emergence of pathogens.</title>
        <authorList>
            <person name="Haridas S."/>
            <person name="Albert R."/>
            <person name="Binder M."/>
            <person name="Bloem J."/>
            <person name="Labutti K."/>
            <person name="Salamov A."/>
            <person name="Andreopoulos B."/>
            <person name="Baker S."/>
            <person name="Barry K."/>
            <person name="Bills G."/>
            <person name="Bluhm B."/>
            <person name="Cannon C."/>
            <person name="Castanera R."/>
            <person name="Culley D."/>
            <person name="Daum C."/>
            <person name="Ezra D."/>
            <person name="Gonzalez J."/>
            <person name="Henrissat B."/>
            <person name="Kuo A."/>
            <person name="Liang C."/>
            <person name="Lipzen A."/>
            <person name="Lutzoni F."/>
            <person name="Magnuson J."/>
            <person name="Mondo S."/>
            <person name="Nolan M."/>
            <person name="Ohm R."/>
            <person name="Pangilinan J."/>
            <person name="Park H.-J."/>
            <person name="Ramirez L."/>
            <person name="Alfaro M."/>
            <person name="Sun H."/>
            <person name="Tritt A."/>
            <person name="Yoshinaga Y."/>
            <person name="Zwiers L.-H."/>
            <person name="Turgeon B."/>
            <person name="Goodwin S."/>
            <person name="Spatafora J."/>
            <person name="Crous P."/>
            <person name="Grigoriev I."/>
        </authorList>
    </citation>
    <scope>NUCLEOTIDE SEQUENCE</scope>
    <source>
        <strain evidence="2">CBS 101060</strain>
    </source>
</reference>
<proteinExistence type="predicted"/>